<feature type="transmembrane region" description="Helical" evidence="7">
    <location>
        <begin position="372"/>
        <end position="388"/>
    </location>
</feature>
<reference evidence="8 9" key="1">
    <citation type="submission" date="2019-07" db="EMBL/GenBank/DDBJ databases">
        <title>Genome sequencing for Formosa sp. PS13.</title>
        <authorList>
            <person name="Park S.-J."/>
        </authorList>
    </citation>
    <scope>NUCLEOTIDE SEQUENCE [LARGE SCALE GENOMIC DNA]</scope>
    <source>
        <strain evidence="8 9">PS13</strain>
    </source>
</reference>
<dbReference type="InterPro" id="IPR014047">
    <property type="entry name" value="Chr_Tranpt_l_chain"/>
</dbReference>
<feature type="transmembrane region" description="Helical" evidence="7">
    <location>
        <begin position="207"/>
        <end position="226"/>
    </location>
</feature>
<comment type="subcellular location">
    <subcellularLocation>
        <location evidence="1">Cell membrane</location>
        <topology evidence="1">Multi-pass membrane protein</topology>
    </subcellularLocation>
</comment>
<dbReference type="PANTHER" id="PTHR43663:SF1">
    <property type="entry name" value="CHROMATE TRANSPORTER"/>
    <property type="match status" value="1"/>
</dbReference>
<dbReference type="KEGG" id="fop:FNB79_14745"/>
<dbReference type="RefSeq" id="WP_143382085.1">
    <property type="nucleotide sequence ID" value="NZ_CP041637.1"/>
</dbReference>
<dbReference type="Proteomes" id="UP000319209">
    <property type="component" value="Chromosome"/>
</dbReference>
<sequence length="415" mass="45328">MVKSDHKNIPFNDVTLSFLFWSFVKIGATSFGGFMALVSVVQKELVKKKPVIEDHLLLDAISIASVLPGPMAFNVIAYIGYTLRGLKGALISMLAILLPSFIFMIILSYLYLEYGQLTLLNNFFKGVLPAVSAIIVAVAFNMSKKHIKDYKQVLISLLAIAAILSVKSVFIPVIIIASSGVVGVLIYKHTLKPEPIIIPLKVEYKHAFKYFILVLIIISLCIGVVLPSVTTGDVYDSVIITKELMITFSSISVTLFGGGYVIIPAMQEIIVDGLQWLSNKEFVDAIALGQLTPGPIFISATFIGYKVGGFIGAITATLAVFIPPACIMILFSEFINKIKNTPIVKAAFKGLRPAVIGMILAAAYTISKSYPVNYFSVIIFLIVLVASINYKIDVIYLIPISGISGILFYNFFLEI</sequence>
<name>A0A516GUI3_9FLAO</name>
<proteinExistence type="inferred from homology"/>
<accession>A0A516GUI3</accession>
<keyword evidence="6 7" id="KW-0472">Membrane</keyword>
<keyword evidence="3" id="KW-1003">Cell membrane</keyword>
<dbReference type="InterPro" id="IPR003370">
    <property type="entry name" value="Chromate_transpt"/>
</dbReference>
<evidence type="ECO:0000256" key="4">
    <source>
        <dbReference type="ARBA" id="ARBA00022692"/>
    </source>
</evidence>
<organism evidence="8 9">
    <name type="scientific">Formosa sediminum</name>
    <dbReference type="NCBI Taxonomy" id="2594004"/>
    <lineage>
        <taxon>Bacteria</taxon>
        <taxon>Pseudomonadati</taxon>
        <taxon>Bacteroidota</taxon>
        <taxon>Flavobacteriia</taxon>
        <taxon>Flavobacteriales</taxon>
        <taxon>Flavobacteriaceae</taxon>
        <taxon>Formosa</taxon>
    </lineage>
</organism>
<evidence type="ECO:0000256" key="3">
    <source>
        <dbReference type="ARBA" id="ARBA00022475"/>
    </source>
</evidence>
<evidence type="ECO:0000256" key="6">
    <source>
        <dbReference type="ARBA" id="ARBA00023136"/>
    </source>
</evidence>
<feature type="transmembrane region" description="Helical" evidence="7">
    <location>
        <begin position="123"/>
        <end position="142"/>
    </location>
</feature>
<feature type="transmembrane region" description="Helical" evidence="7">
    <location>
        <begin position="89"/>
        <end position="111"/>
    </location>
</feature>
<dbReference type="GO" id="GO:0015109">
    <property type="term" value="F:chromate transmembrane transporter activity"/>
    <property type="evidence" value="ECO:0007669"/>
    <property type="project" value="InterPro"/>
</dbReference>
<keyword evidence="9" id="KW-1185">Reference proteome</keyword>
<feature type="transmembrane region" description="Helical" evidence="7">
    <location>
        <begin position="343"/>
        <end position="366"/>
    </location>
</feature>
<evidence type="ECO:0000313" key="8">
    <source>
        <dbReference type="EMBL" id="QDO95177.1"/>
    </source>
</evidence>
<feature type="transmembrane region" description="Helical" evidence="7">
    <location>
        <begin position="309"/>
        <end position="331"/>
    </location>
</feature>
<evidence type="ECO:0000256" key="1">
    <source>
        <dbReference type="ARBA" id="ARBA00004651"/>
    </source>
</evidence>
<dbReference type="InterPro" id="IPR052518">
    <property type="entry name" value="CHR_Transporter"/>
</dbReference>
<keyword evidence="4 7" id="KW-0812">Transmembrane</keyword>
<evidence type="ECO:0000256" key="7">
    <source>
        <dbReference type="SAM" id="Phobius"/>
    </source>
</evidence>
<dbReference type="OrthoDB" id="9788907at2"/>
<dbReference type="AlphaFoldDB" id="A0A516GUI3"/>
<feature type="transmembrane region" description="Helical" evidence="7">
    <location>
        <begin position="154"/>
        <end position="187"/>
    </location>
</feature>
<feature type="transmembrane region" description="Helical" evidence="7">
    <location>
        <begin position="246"/>
        <end position="270"/>
    </location>
</feature>
<dbReference type="EMBL" id="CP041637">
    <property type="protein sequence ID" value="QDO95177.1"/>
    <property type="molecule type" value="Genomic_DNA"/>
</dbReference>
<feature type="transmembrane region" description="Helical" evidence="7">
    <location>
        <begin position="20"/>
        <end position="41"/>
    </location>
</feature>
<dbReference type="Pfam" id="PF02417">
    <property type="entry name" value="Chromate_transp"/>
    <property type="match status" value="2"/>
</dbReference>
<dbReference type="NCBIfam" id="TIGR00937">
    <property type="entry name" value="2A51"/>
    <property type="match status" value="1"/>
</dbReference>
<dbReference type="PANTHER" id="PTHR43663">
    <property type="entry name" value="CHROMATE TRANSPORT PROTEIN-RELATED"/>
    <property type="match status" value="1"/>
</dbReference>
<gene>
    <name evidence="8" type="primary">chrA</name>
    <name evidence="8" type="ORF">FNB79_14745</name>
</gene>
<keyword evidence="5 7" id="KW-1133">Transmembrane helix</keyword>
<evidence type="ECO:0000256" key="2">
    <source>
        <dbReference type="ARBA" id="ARBA00005262"/>
    </source>
</evidence>
<dbReference type="PIRSF" id="PIRSF004810">
    <property type="entry name" value="ChrA"/>
    <property type="match status" value="1"/>
</dbReference>
<feature type="transmembrane region" description="Helical" evidence="7">
    <location>
        <begin position="61"/>
        <end position="83"/>
    </location>
</feature>
<feature type="transmembrane region" description="Helical" evidence="7">
    <location>
        <begin position="282"/>
        <end position="303"/>
    </location>
</feature>
<evidence type="ECO:0000256" key="5">
    <source>
        <dbReference type="ARBA" id="ARBA00022989"/>
    </source>
</evidence>
<protein>
    <submittedName>
        <fullName evidence="8">Chromate efflux transporter</fullName>
    </submittedName>
</protein>
<feature type="transmembrane region" description="Helical" evidence="7">
    <location>
        <begin position="395"/>
        <end position="412"/>
    </location>
</feature>
<comment type="similarity">
    <text evidence="2">Belongs to the chromate ion transporter (CHR) (TC 2.A.51) family.</text>
</comment>
<evidence type="ECO:0000313" key="9">
    <source>
        <dbReference type="Proteomes" id="UP000319209"/>
    </source>
</evidence>
<dbReference type="GO" id="GO:0005886">
    <property type="term" value="C:plasma membrane"/>
    <property type="evidence" value="ECO:0007669"/>
    <property type="project" value="UniProtKB-SubCell"/>
</dbReference>